<dbReference type="Ensembl" id="ENSNNAT00000021421.1">
    <property type="protein sequence ID" value="ENSNNAP00000020419.1"/>
    <property type="gene ID" value="ENSNNAG00000013429.1"/>
</dbReference>
<reference evidence="7" key="1">
    <citation type="submission" date="2025-08" db="UniProtKB">
        <authorList>
            <consortium name="Ensembl"/>
        </authorList>
    </citation>
    <scope>IDENTIFICATION</scope>
</reference>
<keyword evidence="3" id="KW-0967">Endosome</keyword>
<dbReference type="GO" id="GO:0006886">
    <property type="term" value="P:intracellular protein transport"/>
    <property type="evidence" value="ECO:0007669"/>
    <property type="project" value="InterPro"/>
</dbReference>
<gene>
    <name evidence="7" type="primary">VPS16</name>
</gene>
<dbReference type="GO" id="GO:0042144">
    <property type="term" value="P:vacuole fusion, non-autophagic"/>
    <property type="evidence" value="ECO:0007669"/>
    <property type="project" value="TreeGrafter"/>
</dbReference>
<dbReference type="InterPro" id="IPR038132">
    <property type="entry name" value="Vps16_C_sf"/>
</dbReference>
<dbReference type="Proteomes" id="UP000694559">
    <property type="component" value="Unplaced"/>
</dbReference>
<dbReference type="InterPro" id="IPR016534">
    <property type="entry name" value="VPS16"/>
</dbReference>
<evidence type="ECO:0000256" key="3">
    <source>
        <dbReference type="PIRNR" id="PIRNR007949"/>
    </source>
</evidence>
<comment type="subcellular location">
    <subcellularLocation>
        <location evidence="3">Late endosome membrane</location>
        <topology evidence="3">Peripheral membrane protein</topology>
        <orientation evidence="3">Cytoplasmic side</orientation>
    </subcellularLocation>
    <subcellularLocation>
        <location evidence="3">Lysosome membrane</location>
        <topology evidence="3">Peripheral membrane protein</topology>
        <orientation evidence="3">Cytoplasmic side</orientation>
    </subcellularLocation>
    <text evidence="3">Cytoplasmic, peripheral membrane protein associated with late endosomes/lysosomes.</text>
</comment>
<dbReference type="InterPro" id="IPR006925">
    <property type="entry name" value="Vps16_C"/>
</dbReference>
<dbReference type="GO" id="GO:0031902">
    <property type="term" value="C:late endosome membrane"/>
    <property type="evidence" value="ECO:0007669"/>
    <property type="project" value="UniProtKB-SubCell"/>
</dbReference>
<feature type="coiled-coil region" evidence="4">
    <location>
        <begin position="319"/>
        <end position="346"/>
    </location>
</feature>
<dbReference type="Gene3D" id="1.10.150.780">
    <property type="entry name" value="Vps16, C-terminal region"/>
    <property type="match status" value="1"/>
</dbReference>
<dbReference type="GO" id="GO:0005765">
    <property type="term" value="C:lysosomal membrane"/>
    <property type="evidence" value="ECO:0007669"/>
    <property type="project" value="UniProtKB-SubCell"/>
</dbReference>
<keyword evidence="4" id="KW-0175">Coiled coil</keyword>
<evidence type="ECO:0000256" key="1">
    <source>
        <dbReference type="ARBA" id="ARBA00009250"/>
    </source>
</evidence>
<protein>
    <recommendedName>
        <fullName evidence="2 3">Vacuolar protein sorting-associated protein 16 homolog</fullName>
    </recommendedName>
</protein>
<dbReference type="InterPro" id="IPR006926">
    <property type="entry name" value="Vps16_N"/>
</dbReference>
<name>A0A8C6XY38_NAJNA</name>
<keyword evidence="3" id="KW-0472">Membrane</keyword>
<dbReference type="GO" id="GO:0003779">
    <property type="term" value="F:actin binding"/>
    <property type="evidence" value="ECO:0007669"/>
    <property type="project" value="TreeGrafter"/>
</dbReference>
<feature type="domain" description="Vps16 N-terminal" evidence="6">
    <location>
        <begin position="1"/>
        <end position="389"/>
    </location>
</feature>
<reference evidence="7" key="2">
    <citation type="submission" date="2025-09" db="UniProtKB">
        <authorList>
            <consortium name="Ensembl"/>
        </authorList>
    </citation>
    <scope>IDENTIFICATION</scope>
</reference>
<dbReference type="GO" id="GO:0016197">
    <property type="term" value="P:endosomal transport"/>
    <property type="evidence" value="ECO:0007669"/>
    <property type="project" value="TreeGrafter"/>
</dbReference>
<dbReference type="GeneTree" id="ENSGT00390000003896"/>
<keyword evidence="3" id="KW-0458">Lysosome</keyword>
<comment type="function">
    <text evidence="3">Plays a role in vesicle-mediated protein trafficking to lysosomal compartments including the endocytic membrane transport and autophagic pathways. Believed to act as a core component of the putative HOPS and CORVET endosomal tethering complexes.</text>
</comment>
<evidence type="ECO:0000313" key="8">
    <source>
        <dbReference type="Proteomes" id="UP000694559"/>
    </source>
</evidence>
<evidence type="ECO:0000259" key="5">
    <source>
        <dbReference type="Pfam" id="PF04840"/>
    </source>
</evidence>
<comment type="similarity">
    <text evidence="1 3">Belongs to the VPS16 family.</text>
</comment>
<dbReference type="PIRSF" id="PIRSF007949">
    <property type="entry name" value="VPS16"/>
    <property type="match status" value="1"/>
</dbReference>
<dbReference type="OrthoDB" id="1792at2759"/>
<evidence type="ECO:0000256" key="2">
    <source>
        <dbReference type="ARBA" id="ARBA00017947"/>
    </source>
</evidence>
<proteinExistence type="inferred from homology"/>
<evidence type="ECO:0000259" key="6">
    <source>
        <dbReference type="Pfam" id="PF04841"/>
    </source>
</evidence>
<dbReference type="Pfam" id="PF04841">
    <property type="entry name" value="Vps16_N"/>
    <property type="match status" value="1"/>
</dbReference>
<dbReference type="Pfam" id="PF04840">
    <property type="entry name" value="Vps16_C"/>
    <property type="match status" value="2"/>
</dbReference>
<evidence type="ECO:0000256" key="4">
    <source>
        <dbReference type="SAM" id="Coils"/>
    </source>
</evidence>
<keyword evidence="3" id="KW-0653">Protein transport</keyword>
<feature type="domain" description="Vps16 C-terminal" evidence="5">
    <location>
        <begin position="591"/>
        <end position="748"/>
    </location>
</feature>
<dbReference type="AlphaFoldDB" id="A0A8C6XY38"/>
<dbReference type="PANTHER" id="PTHR12811">
    <property type="entry name" value="VACUOLAR PROTEIN SORTING VPS16"/>
    <property type="match status" value="1"/>
</dbReference>
<keyword evidence="3" id="KW-0813">Transport</keyword>
<accession>A0A8C6XY38</accession>
<feature type="domain" description="Vps16 C-terminal" evidence="5">
    <location>
        <begin position="492"/>
        <end position="582"/>
    </location>
</feature>
<organism evidence="7 8">
    <name type="scientific">Naja naja</name>
    <name type="common">Indian cobra</name>
    <dbReference type="NCBI Taxonomy" id="35670"/>
    <lineage>
        <taxon>Eukaryota</taxon>
        <taxon>Metazoa</taxon>
        <taxon>Chordata</taxon>
        <taxon>Craniata</taxon>
        <taxon>Vertebrata</taxon>
        <taxon>Euteleostomi</taxon>
        <taxon>Lepidosauria</taxon>
        <taxon>Squamata</taxon>
        <taxon>Bifurcata</taxon>
        <taxon>Unidentata</taxon>
        <taxon>Episquamata</taxon>
        <taxon>Toxicofera</taxon>
        <taxon>Serpentes</taxon>
        <taxon>Colubroidea</taxon>
        <taxon>Elapidae</taxon>
        <taxon>Elapinae</taxon>
        <taxon>Naja</taxon>
    </lineage>
</organism>
<dbReference type="PANTHER" id="PTHR12811:SF0">
    <property type="entry name" value="VACUOLAR PROTEIN SORTING-ASSOCIATED PROTEIN 16 HOMOLOG"/>
    <property type="match status" value="1"/>
</dbReference>
<dbReference type="GO" id="GO:0033263">
    <property type="term" value="C:CORVET complex"/>
    <property type="evidence" value="ECO:0007669"/>
    <property type="project" value="UniProtKB-UniRule"/>
</dbReference>
<evidence type="ECO:0000313" key="7">
    <source>
        <dbReference type="Ensembl" id="ENSNNAP00000020419.1"/>
    </source>
</evidence>
<keyword evidence="8" id="KW-1185">Reference proteome</keyword>
<sequence length="761" mass="86098">MSWNLKDDLREYLVAAAPYGGPIALMKKKKEKSPSSRPVLEIYSASGIQLASVVWKDSPAMFLGWTTSEELLSVQENGIVLLHSLFGEFKKKVTMINDVVQERVLEARVFYTTYGTGLAILSALQHRFSLANNIYDMKLRKLPVVPGLQGPPSCWTVLCQNRVTNILLAVGQELYLLDDAAYNLVTLPGLSPHAGSFLRMAVSFNHRFLALFTDTGYVWMGRSNLKVRSKSQNSPASMGGCTRQHSRQRAVVMAWDRCLVVAGSDQQSIQYPLSEDSHLVPELDGVRIFSRSVHEFLHEIPEASEEIFKIASMSPGALLLEAQKEYEKESQKADEYLREIKDQKLLSEAVEQCIKAASYEHSPPIQKALLQAASFGKCFIDKFAPENFVETCRDLRVLNAVRDYQIGMPLSFDQYPFQMPCGLTLRPLCLRVVLRRLYPIAIKICEYLRLSEFQGISRILAHWACYKVQQRDKSDEELAQVINQKLGDAVGISYSDIATQAYESNRQELAIKLLEYEPRPGKQVPLLLTMKKSHLALSRAIESGDSDLVYTVISRLKDELGRGDFFMALQNQPVALSLYRQVSNMLFLSSAHQATEDQIKLLRQQRRFQDEFDKPYVDLSLHDTVYNLILDGKHKFAEHLYRDFRIPDKRFWWLKISALAEQGAWEDLEKFSKSKRSPIGYLPFAEISMKYGSPGEAKKYAARVTPEQKVKAFLLVGDFSQAAEAAVERKNEAEMALILSKCTDASVVAKLEQAKAQLGKK</sequence>
<dbReference type="GO" id="GO:0030897">
    <property type="term" value="C:HOPS complex"/>
    <property type="evidence" value="ECO:0007669"/>
    <property type="project" value="UniProtKB-UniRule"/>
</dbReference>